<evidence type="ECO:0000256" key="1">
    <source>
        <dbReference type="ARBA" id="ARBA00005272"/>
    </source>
</evidence>
<dbReference type="EMBL" id="JANYMP010000004">
    <property type="protein sequence ID" value="MCS7477357.1"/>
    <property type="molecule type" value="Genomic_DNA"/>
</dbReference>
<dbReference type="PRINTS" id="PR00368">
    <property type="entry name" value="FADPNR"/>
</dbReference>
<evidence type="ECO:0000256" key="4">
    <source>
        <dbReference type="ARBA" id="ARBA00023002"/>
    </source>
</evidence>
<dbReference type="PANTHER" id="PTHR43706">
    <property type="entry name" value="NADH DEHYDROGENASE"/>
    <property type="match status" value="1"/>
</dbReference>
<protein>
    <submittedName>
        <fullName evidence="7">NAD(P)/FAD-dependent oxidoreductase</fullName>
    </submittedName>
</protein>
<dbReference type="SUPFAM" id="SSF51905">
    <property type="entry name" value="FAD/NAD(P)-binding domain"/>
    <property type="match status" value="1"/>
</dbReference>
<gene>
    <name evidence="7" type="ORF">NZH93_10880</name>
</gene>
<feature type="domain" description="FAD/NAD(P)-binding" evidence="6">
    <location>
        <begin position="6"/>
        <end position="330"/>
    </location>
</feature>
<evidence type="ECO:0000256" key="2">
    <source>
        <dbReference type="ARBA" id="ARBA00022630"/>
    </source>
</evidence>
<keyword evidence="5" id="KW-0520">NAD</keyword>
<accession>A0A9X2VIY9</accession>
<dbReference type="AlphaFoldDB" id="A0A9X2VIY9"/>
<keyword evidence="4" id="KW-0560">Oxidoreductase</keyword>
<evidence type="ECO:0000259" key="6">
    <source>
        <dbReference type="Pfam" id="PF07992"/>
    </source>
</evidence>
<dbReference type="InterPro" id="IPR036188">
    <property type="entry name" value="FAD/NAD-bd_sf"/>
</dbReference>
<dbReference type="Gene3D" id="3.50.50.100">
    <property type="match status" value="1"/>
</dbReference>
<organism evidence="7 8">
    <name type="scientific">Umezawaea endophytica</name>
    <dbReference type="NCBI Taxonomy" id="1654476"/>
    <lineage>
        <taxon>Bacteria</taxon>
        <taxon>Bacillati</taxon>
        <taxon>Actinomycetota</taxon>
        <taxon>Actinomycetes</taxon>
        <taxon>Pseudonocardiales</taxon>
        <taxon>Pseudonocardiaceae</taxon>
        <taxon>Umezawaea</taxon>
    </lineage>
</organism>
<dbReference type="GO" id="GO:0003954">
    <property type="term" value="F:NADH dehydrogenase activity"/>
    <property type="evidence" value="ECO:0007669"/>
    <property type="project" value="InterPro"/>
</dbReference>
<dbReference type="InterPro" id="IPR023753">
    <property type="entry name" value="FAD/NAD-binding_dom"/>
</dbReference>
<comment type="similarity">
    <text evidence="1">Belongs to the NADH dehydrogenase family.</text>
</comment>
<evidence type="ECO:0000313" key="8">
    <source>
        <dbReference type="Proteomes" id="UP001141259"/>
    </source>
</evidence>
<dbReference type="PRINTS" id="PR00411">
    <property type="entry name" value="PNDRDTASEI"/>
</dbReference>
<dbReference type="Pfam" id="PF07992">
    <property type="entry name" value="Pyr_redox_2"/>
    <property type="match status" value="1"/>
</dbReference>
<comment type="caution">
    <text evidence="7">The sequence shown here is derived from an EMBL/GenBank/DDBJ whole genome shotgun (WGS) entry which is preliminary data.</text>
</comment>
<reference evidence="7" key="1">
    <citation type="submission" date="2022-08" db="EMBL/GenBank/DDBJ databases">
        <authorList>
            <person name="Tistechok S."/>
            <person name="Samborskyy M."/>
            <person name="Roman I."/>
        </authorList>
    </citation>
    <scope>NUCLEOTIDE SEQUENCE</scope>
    <source>
        <strain evidence="7">DSM 103496</strain>
    </source>
</reference>
<evidence type="ECO:0000256" key="5">
    <source>
        <dbReference type="ARBA" id="ARBA00023027"/>
    </source>
</evidence>
<name>A0A9X2VIY9_9PSEU</name>
<dbReference type="Proteomes" id="UP001141259">
    <property type="component" value="Unassembled WGS sequence"/>
</dbReference>
<keyword evidence="3" id="KW-0274">FAD</keyword>
<keyword evidence="8" id="KW-1185">Reference proteome</keyword>
<evidence type="ECO:0000313" key="7">
    <source>
        <dbReference type="EMBL" id="MCS7477357.1"/>
    </source>
</evidence>
<sequence>MAESTRVVIVGGGFAGFQAARSLSRALPKDAPVEIVLVNRTDYFLYLPLLPEVAAAVVDPRRVTVSLPAALPRVRLALGEVTSVSLEDRTVSYTDPEGGAHDLSYDRVVFASGSANKLLPIPGVAEHAHGFRGVAEALYLRDHVIRQVELAAATDDRAERDARCTFVVVGAGYTGTEVAAQGPLFTKAIIKRHKELRDQRMRWILLDVAPKVLPELDPRLSRAADKVLRKRGVEVEMGTSVKEATREGVLLTSGEFVATRTLAWCVGVRPDPLAEATGLPTEKGRLCVDPNLTVPGHPEVFACGDAAAVPDLTRPGEVTAMTAQHAARQGTLAGKNVAASLGYGAVLRDYKHHDLGFVVDLGGFDAAANPLHIPLSGFPAKVVTRGYHLVAMPGNRIRTAVDWALDAVLGRQSVQLGLVRSDAVPLETSKPG</sequence>
<proteinExistence type="inferred from homology"/>
<keyword evidence="2" id="KW-0285">Flavoprotein</keyword>
<dbReference type="PANTHER" id="PTHR43706:SF45">
    <property type="entry name" value="NADH DEHYDROGENASE-LIKE PROTEIN RV1812C"/>
    <property type="match status" value="1"/>
</dbReference>
<evidence type="ECO:0000256" key="3">
    <source>
        <dbReference type="ARBA" id="ARBA00022827"/>
    </source>
</evidence>
<dbReference type="RefSeq" id="WP_259622864.1">
    <property type="nucleotide sequence ID" value="NZ_JANYMP010000004.1"/>
</dbReference>
<dbReference type="InterPro" id="IPR045024">
    <property type="entry name" value="NDH-2"/>
</dbReference>